<comment type="catalytic activity">
    <reaction evidence="1 7">
        <text>5-hydroxyisourate + H2O = 5-hydroxy-2-oxo-4-ureido-2,5-dihydro-1H-imidazole-5-carboxylate + H(+)</text>
        <dbReference type="Rhea" id="RHEA:23736"/>
        <dbReference type="ChEBI" id="CHEBI:15377"/>
        <dbReference type="ChEBI" id="CHEBI:15378"/>
        <dbReference type="ChEBI" id="CHEBI:18072"/>
        <dbReference type="ChEBI" id="CHEBI:58639"/>
        <dbReference type="EC" id="3.5.2.17"/>
    </reaction>
</comment>
<dbReference type="EC" id="3.5.2.17" evidence="7"/>
<evidence type="ECO:0000256" key="6">
    <source>
        <dbReference type="ARBA" id="ARBA00022801"/>
    </source>
</evidence>
<organism evidence="9 10">
    <name type="scientific">Geomicrobium sediminis</name>
    <dbReference type="NCBI Taxonomy" id="1347788"/>
    <lineage>
        <taxon>Bacteria</taxon>
        <taxon>Bacillati</taxon>
        <taxon>Bacillota</taxon>
        <taxon>Bacilli</taxon>
        <taxon>Bacillales</taxon>
        <taxon>Geomicrobium</taxon>
    </lineage>
</organism>
<keyword evidence="6 7" id="KW-0378">Hydrolase</keyword>
<dbReference type="Pfam" id="PF00576">
    <property type="entry name" value="Transthyretin"/>
    <property type="match status" value="1"/>
</dbReference>
<dbReference type="Proteomes" id="UP000741863">
    <property type="component" value="Unassembled WGS sequence"/>
</dbReference>
<dbReference type="PANTHER" id="PTHR10395:SF7">
    <property type="entry name" value="5-HYDROXYISOURATE HYDROLASE"/>
    <property type="match status" value="1"/>
</dbReference>
<evidence type="ECO:0000256" key="3">
    <source>
        <dbReference type="ARBA" id="ARBA00009850"/>
    </source>
</evidence>
<dbReference type="EMBL" id="JAFBEC010000002">
    <property type="protein sequence ID" value="MBM7631714.1"/>
    <property type="molecule type" value="Genomic_DNA"/>
</dbReference>
<dbReference type="SUPFAM" id="SSF49472">
    <property type="entry name" value="Transthyretin (synonym: prealbumin)"/>
    <property type="match status" value="1"/>
</dbReference>
<gene>
    <name evidence="9" type="ORF">JOD17_000806</name>
</gene>
<comment type="function">
    <text evidence="2">Catalyzes the hydrolysis of 5-hydroxyisourate (HIU) to 2-oxo-4-hydroxy-4-carboxy-5-ureidoimidazoline (OHCU).</text>
</comment>
<dbReference type="InterPro" id="IPR023418">
    <property type="entry name" value="Thyroxine_BS"/>
</dbReference>
<name>A0ABS2P8H2_9BACL</name>
<comment type="similarity">
    <text evidence="3 7">Belongs to the transthyretin family. 5-hydroxyisourate hydrolase subfamily.</text>
</comment>
<dbReference type="InterPro" id="IPR036817">
    <property type="entry name" value="Transthyretin/HIU_hydrolase_sf"/>
</dbReference>
<keyword evidence="10" id="KW-1185">Reference proteome</keyword>
<dbReference type="Gene3D" id="2.60.40.180">
    <property type="entry name" value="Transthyretin/hydroxyisourate hydrolase domain"/>
    <property type="match status" value="1"/>
</dbReference>
<dbReference type="InterPro" id="IPR014306">
    <property type="entry name" value="Hydroxyisourate_hydrolase"/>
</dbReference>
<dbReference type="PANTHER" id="PTHR10395">
    <property type="entry name" value="URICASE AND TRANSTHYRETIN-RELATED"/>
    <property type="match status" value="1"/>
</dbReference>
<evidence type="ECO:0000256" key="1">
    <source>
        <dbReference type="ARBA" id="ARBA00001043"/>
    </source>
</evidence>
<dbReference type="InterPro" id="IPR023416">
    <property type="entry name" value="Transthyretin/HIU_hydrolase_d"/>
</dbReference>
<dbReference type="PROSITE" id="PS00769">
    <property type="entry name" value="TRANSTHYRETIN_2"/>
    <property type="match status" value="1"/>
</dbReference>
<dbReference type="CDD" id="cd05822">
    <property type="entry name" value="TLP_HIUase"/>
    <property type="match status" value="1"/>
</dbReference>
<proteinExistence type="inferred from homology"/>
<comment type="subunit">
    <text evidence="4 7">Homotetramer.</text>
</comment>
<sequence length="111" mass="12815">MGKVTTHVLDLSNGVPAKHVHIKLYSINLGEREENLQEAWTNGDGRVDEPLLQGEQLELGIFELEFHVGDYFNEQSFYETVPIRFKITDPDEHYHVPLLISPWGYQTYRGS</sequence>
<dbReference type="GO" id="GO:0033971">
    <property type="term" value="F:hydroxyisourate hydrolase activity"/>
    <property type="evidence" value="ECO:0007669"/>
    <property type="project" value="UniProtKB-EC"/>
</dbReference>
<evidence type="ECO:0000256" key="2">
    <source>
        <dbReference type="ARBA" id="ARBA00002704"/>
    </source>
</evidence>
<comment type="caution">
    <text evidence="9">The sequence shown here is derived from an EMBL/GenBank/DDBJ whole genome shotgun (WGS) entry which is preliminary data.</text>
</comment>
<evidence type="ECO:0000256" key="4">
    <source>
        <dbReference type="ARBA" id="ARBA00011881"/>
    </source>
</evidence>
<evidence type="ECO:0000259" key="8">
    <source>
        <dbReference type="Pfam" id="PF00576"/>
    </source>
</evidence>
<dbReference type="InterPro" id="IPR023419">
    <property type="entry name" value="Transthyretin_CS"/>
</dbReference>
<evidence type="ECO:0000256" key="7">
    <source>
        <dbReference type="RuleBase" id="RU361270"/>
    </source>
</evidence>
<evidence type="ECO:0000256" key="5">
    <source>
        <dbReference type="ARBA" id="ARBA00022631"/>
    </source>
</evidence>
<accession>A0ABS2P8H2</accession>
<feature type="domain" description="Transthyretin/hydroxyisourate hydrolase" evidence="8">
    <location>
        <begin position="4"/>
        <end position="110"/>
    </location>
</feature>
<dbReference type="PROSITE" id="PS00768">
    <property type="entry name" value="TRANSTHYRETIN_1"/>
    <property type="match status" value="1"/>
</dbReference>
<evidence type="ECO:0000313" key="9">
    <source>
        <dbReference type="EMBL" id="MBM7631714.1"/>
    </source>
</evidence>
<keyword evidence="5 7" id="KW-0659">Purine metabolism</keyword>
<dbReference type="NCBIfam" id="TIGR02962">
    <property type="entry name" value="hdxy_isourate"/>
    <property type="match status" value="1"/>
</dbReference>
<reference evidence="9 10" key="1">
    <citation type="submission" date="2021-01" db="EMBL/GenBank/DDBJ databases">
        <title>Genomic Encyclopedia of Type Strains, Phase IV (KMG-IV): sequencing the most valuable type-strain genomes for metagenomic binning, comparative biology and taxonomic classification.</title>
        <authorList>
            <person name="Goeker M."/>
        </authorList>
    </citation>
    <scope>NUCLEOTIDE SEQUENCE [LARGE SCALE GENOMIC DNA]</scope>
    <source>
        <strain evidence="9 10">DSM 25540</strain>
    </source>
</reference>
<dbReference type="RefSeq" id="WP_204695796.1">
    <property type="nucleotide sequence ID" value="NZ_JAFBEC010000002.1"/>
</dbReference>
<evidence type="ECO:0000313" key="10">
    <source>
        <dbReference type="Proteomes" id="UP000741863"/>
    </source>
</evidence>
<protein>
    <recommendedName>
        <fullName evidence="7">5-hydroxyisourate hydrolase</fullName>
        <shortName evidence="7">HIU hydrolase</shortName>
        <shortName evidence="7">HIUHase</shortName>
        <ecNumber evidence="7">3.5.2.17</ecNumber>
    </recommendedName>
</protein>